<dbReference type="Pfam" id="PF13391">
    <property type="entry name" value="HNH_2"/>
    <property type="match status" value="1"/>
</dbReference>
<protein>
    <submittedName>
        <fullName evidence="3">Uncharacterized protein</fullName>
    </submittedName>
</protein>
<reference evidence="3" key="1">
    <citation type="submission" date="2009-02" db="EMBL/GenBank/DDBJ databases">
        <title>The Genome Sequence of Ajellomyces capsulatus strain G186AR.</title>
        <authorList>
            <consortium name="The Broad Institute Genome Sequencing Platform"/>
            <person name="Champion M."/>
            <person name="Cuomo C."/>
            <person name="Ma L.-J."/>
            <person name="Henn M.R."/>
            <person name="Sil A."/>
            <person name="Goldman B."/>
            <person name="Young S.K."/>
            <person name="Kodira C.D."/>
            <person name="Zeng Q."/>
            <person name="Koehrsen M."/>
            <person name="Alvarado L."/>
            <person name="Berlin A."/>
            <person name="Borenstein D."/>
            <person name="Chen Z."/>
            <person name="Engels R."/>
            <person name="Freedman E."/>
            <person name="Gellesch M."/>
            <person name="Goldberg J."/>
            <person name="Griggs A."/>
            <person name="Gujja S."/>
            <person name="Heiman D."/>
            <person name="Hepburn T."/>
            <person name="Howarth C."/>
            <person name="Jen D."/>
            <person name="Larson L."/>
            <person name="Lewis B."/>
            <person name="Mehta T."/>
            <person name="Park D."/>
            <person name="Pearson M."/>
            <person name="Roberts A."/>
            <person name="Saif S."/>
            <person name="Shea T."/>
            <person name="Shenoy N."/>
            <person name="Sisk P."/>
            <person name="Stolte C."/>
            <person name="Sykes S."/>
            <person name="Walk T."/>
            <person name="White J."/>
            <person name="Yandava C."/>
            <person name="Klein B."/>
            <person name="McEwen J.G."/>
            <person name="Puccia R."/>
            <person name="Goldman G.H."/>
            <person name="Felipe M.S."/>
            <person name="Nino-Vega G."/>
            <person name="San-Blas G."/>
            <person name="Taylor J."/>
            <person name="Mendoza L."/>
            <person name="Galagan J."/>
            <person name="Nusbaum C."/>
            <person name="Birren B."/>
        </authorList>
    </citation>
    <scope>NUCLEOTIDE SEQUENCE</scope>
    <source>
        <strain evidence="3">G186AR</strain>
    </source>
</reference>
<dbReference type="HOGENOM" id="CLU_055165_2_0_1"/>
<dbReference type="AlphaFoldDB" id="C0NWX6"/>
<dbReference type="GeneID" id="69040984"/>
<sequence length="295" mass="33481">MANDRSPWRNIHIYNASDQTLLAGHCQSGSMTEENLLFTLKNILLVVDQPWTLRHRASGRAILPSNNRAETGDYDVHCDGAIRLTDEAWVARVMSRSDSGRENSFRNGIRSRDGRCVISGLVNLLAPHRWTGFEAAHIFPLEKEALWKQFGYGCWITNSEEASGINSTQNGLLMSSHLHTCFDQYLFSVNPDTNTPKNDYKITTFVPDTWGIDGRVLHPVCRDPNSPDCVSDNLLRWHFRQSVLANMRGAGEPIFETDFPPGTDMMGTLVDEPYGKERFEMEIESRLRSAIRDQY</sequence>
<dbReference type="InParanoid" id="C0NWX6"/>
<feature type="domain" description="HNH nuclease" evidence="1">
    <location>
        <begin position="116"/>
        <end position="190"/>
    </location>
</feature>
<name>C0NWX6_AJECG</name>
<gene>
    <name evidence="3" type="ORF">HCBG_07968</name>
</gene>
<dbReference type="InterPro" id="IPR057203">
    <property type="entry name" value="DUF7881"/>
</dbReference>
<accession>C0NWX6</accession>
<organism evidence="3 4">
    <name type="scientific">Ajellomyces capsulatus (strain G186AR / H82 / ATCC MYA-2454 / RMSCC 2432)</name>
    <name type="common">Darling's disease fungus</name>
    <name type="synonym">Histoplasma capsulatum</name>
    <dbReference type="NCBI Taxonomy" id="447093"/>
    <lineage>
        <taxon>Eukaryota</taxon>
        <taxon>Fungi</taxon>
        <taxon>Dikarya</taxon>
        <taxon>Ascomycota</taxon>
        <taxon>Pezizomycotina</taxon>
        <taxon>Eurotiomycetes</taxon>
        <taxon>Eurotiomycetidae</taxon>
        <taxon>Onygenales</taxon>
        <taxon>Ajellomycetaceae</taxon>
        <taxon>Histoplasma</taxon>
    </lineage>
</organism>
<keyword evidence="4" id="KW-1185">Reference proteome</keyword>
<dbReference type="Proteomes" id="UP000001631">
    <property type="component" value="Unassembled WGS sequence"/>
</dbReference>
<evidence type="ECO:0000259" key="1">
    <source>
        <dbReference type="Pfam" id="PF13391"/>
    </source>
</evidence>
<proteinExistence type="predicted"/>
<dbReference type="Pfam" id="PF25324">
    <property type="entry name" value="DUF7881"/>
    <property type="match status" value="1"/>
</dbReference>
<dbReference type="InterPro" id="IPR003615">
    <property type="entry name" value="HNH_nuc"/>
</dbReference>
<evidence type="ECO:0000313" key="3">
    <source>
        <dbReference type="EMBL" id="EEH03842.1"/>
    </source>
</evidence>
<dbReference type="STRING" id="447093.C0NWX6"/>
<dbReference type="EMBL" id="GG663375">
    <property type="protein sequence ID" value="EEH03842.1"/>
    <property type="molecule type" value="Genomic_DNA"/>
</dbReference>
<dbReference type="RefSeq" id="XP_045284323.1">
    <property type="nucleotide sequence ID" value="XM_045435017.1"/>
</dbReference>
<dbReference type="VEuPathDB" id="FungiDB:I7I50_08205"/>
<feature type="domain" description="DUF7881" evidence="2">
    <location>
        <begin position="8"/>
        <end position="82"/>
    </location>
</feature>
<evidence type="ECO:0000313" key="4">
    <source>
        <dbReference type="Proteomes" id="UP000001631"/>
    </source>
</evidence>
<evidence type="ECO:0000259" key="2">
    <source>
        <dbReference type="Pfam" id="PF25324"/>
    </source>
</evidence>